<sequence>MSVVYVSGATGFIAQHIIKTLIAKNYSVVGSVRSAAKGDGLKQHFGDKFTYEIVEDIKKPGAFDQSLQKHPEVSVFLHTASPFHYNGDPETDLMIPAVEGTKNALAAIKAHGKNVKRVVITSSYASIADALKESDPNATITEASWNEISWDDAKQNPINGYRGSKTYAEKAAWEFVKTEKPQWDLTCVNPSFVFGPQAFDEEAKRDHLNTSSEVINKIINLKPDSEIPPNKGGWVDVRDVAKAHVVAFEKDEAKGQRLLVNAGRFSCQSMIDILNANVPELKGKIPVGEPGSDKKAIATLAKIDNHKTNELLGFNYIDLKTSVVDTVEQILQAKL</sequence>
<evidence type="ECO:0000313" key="5">
    <source>
        <dbReference type="Proteomes" id="UP000449547"/>
    </source>
</evidence>
<protein>
    <recommendedName>
        <fullName evidence="3">NAD-dependent epimerase/dehydratase domain-containing protein</fullName>
    </recommendedName>
</protein>
<comment type="caution">
    <text evidence="4">The sequence shown here is derived from an EMBL/GenBank/DDBJ whole genome shotgun (WGS) entry which is preliminary data.</text>
</comment>
<dbReference type="Gene3D" id="3.40.50.720">
    <property type="entry name" value="NAD(P)-binding Rossmann-like Domain"/>
    <property type="match status" value="1"/>
</dbReference>
<name>A0A642UVS8_DIURU</name>
<keyword evidence="5" id="KW-1185">Reference proteome</keyword>
<dbReference type="FunFam" id="3.40.50.720:FF:000191">
    <property type="entry name" value="Methylglyoxal reductase (NADPH-dependent)"/>
    <property type="match status" value="1"/>
</dbReference>
<dbReference type="OrthoDB" id="2735536at2759"/>
<dbReference type="PANTHER" id="PTHR10366">
    <property type="entry name" value="NAD DEPENDENT EPIMERASE/DEHYDRATASE"/>
    <property type="match status" value="1"/>
</dbReference>
<gene>
    <name evidence="4" type="ORF">DIURU_002681</name>
</gene>
<dbReference type="GeneID" id="54781332"/>
<dbReference type="InterPro" id="IPR036291">
    <property type="entry name" value="NAD(P)-bd_dom_sf"/>
</dbReference>
<dbReference type="Pfam" id="PF01370">
    <property type="entry name" value="Epimerase"/>
    <property type="match status" value="1"/>
</dbReference>
<dbReference type="RefSeq" id="XP_034012533.1">
    <property type="nucleotide sequence ID" value="XM_034155359.1"/>
</dbReference>
<reference evidence="4 5" key="1">
    <citation type="submission" date="2019-07" db="EMBL/GenBank/DDBJ databases">
        <title>Genome assembly of two rare yeast pathogens: Diutina rugosa and Trichomonascus ciferrii.</title>
        <authorList>
            <person name="Mixao V."/>
            <person name="Saus E."/>
            <person name="Hansen A."/>
            <person name="Lass-Flor C."/>
            <person name="Gabaldon T."/>
        </authorList>
    </citation>
    <scope>NUCLEOTIDE SEQUENCE [LARGE SCALE GENOMIC DNA]</scope>
    <source>
        <strain evidence="4 5">CBS 613</strain>
    </source>
</reference>
<dbReference type="OMA" id="KRFFITE"/>
<keyword evidence="1" id="KW-0560">Oxidoreductase</keyword>
<dbReference type="EMBL" id="SWFT01000082">
    <property type="protein sequence ID" value="KAA8902785.1"/>
    <property type="molecule type" value="Genomic_DNA"/>
</dbReference>
<dbReference type="AlphaFoldDB" id="A0A642UVS8"/>
<evidence type="ECO:0000259" key="3">
    <source>
        <dbReference type="Pfam" id="PF01370"/>
    </source>
</evidence>
<dbReference type="Proteomes" id="UP000449547">
    <property type="component" value="Unassembled WGS sequence"/>
</dbReference>
<dbReference type="CDD" id="cd05227">
    <property type="entry name" value="AR_SDR_e"/>
    <property type="match status" value="1"/>
</dbReference>
<dbReference type="InterPro" id="IPR001509">
    <property type="entry name" value="Epimerase_deHydtase"/>
</dbReference>
<organism evidence="4 5">
    <name type="scientific">Diutina rugosa</name>
    <name type="common">Yeast</name>
    <name type="synonym">Candida rugosa</name>
    <dbReference type="NCBI Taxonomy" id="5481"/>
    <lineage>
        <taxon>Eukaryota</taxon>
        <taxon>Fungi</taxon>
        <taxon>Dikarya</taxon>
        <taxon>Ascomycota</taxon>
        <taxon>Saccharomycotina</taxon>
        <taxon>Pichiomycetes</taxon>
        <taxon>Debaryomycetaceae</taxon>
        <taxon>Diutina</taxon>
    </lineage>
</organism>
<proteinExistence type="inferred from homology"/>
<dbReference type="PANTHER" id="PTHR10366:SF564">
    <property type="entry name" value="STEROL-4-ALPHA-CARBOXYLATE 3-DEHYDROGENASE, DECARBOXYLATING"/>
    <property type="match status" value="1"/>
</dbReference>
<dbReference type="InterPro" id="IPR050425">
    <property type="entry name" value="NAD(P)_dehydrat-like"/>
</dbReference>
<accession>A0A642UVS8</accession>
<comment type="similarity">
    <text evidence="2">Belongs to the NAD(P)-dependent epimerase/dehydratase family. Dihydroflavonol-4-reductase subfamily.</text>
</comment>
<dbReference type="GO" id="GO:0016616">
    <property type="term" value="F:oxidoreductase activity, acting on the CH-OH group of donors, NAD or NADP as acceptor"/>
    <property type="evidence" value="ECO:0007669"/>
    <property type="project" value="TreeGrafter"/>
</dbReference>
<evidence type="ECO:0000313" key="4">
    <source>
        <dbReference type="EMBL" id="KAA8902785.1"/>
    </source>
</evidence>
<dbReference type="SUPFAM" id="SSF51735">
    <property type="entry name" value="NAD(P)-binding Rossmann-fold domains"/>
    <property type="match status" value="1"/>
</dbReference>
<evidence type="ECO:0000256" key="1">
    <source>
        <dbReference type="ARBA" id="ARBA00023002"/>
    </source>
</evidence>
<dbReference type="VEuPathDB" id="FungiDB:DIURU_002681"/>
<evidence type="ECO:0000256" key="2">
    <source>
        <dbReference type="ARBA" id="ARBA00023445"/>
    </source>
</evidence>
<feature type="domain" description="NAD-dependent epimerase/dehydratase" evidence="3">
    <location>
        <begin position="4"/>
        <end position="261"/>
    </location>
</feature>